<comment type="subcellular location">
    <subcellularLocation>
        <location evidence="1">Cell inner membrane</location>
        <topology evidence="1">Single-pass type II membrane protein</topology>
        <orientation evidence="1">Periplasmic side</orientation>
    </subcellularLocation>
</comment>
<evidence type="ECO:0000256" key="6">
    <source>
        <dbReference type="ARBA" id="ARBA00023136"/>
    </source>
</evidence>
<keyword evidence="6" id="KW-0472">Membrane</keyword>
<evidence type="ECO:0000313" key="13">
    <source>
        <dbReference type="EMBL" id="TFV10130.1"/>
    </source>
</evidence>
<evidence type="ECO:0000256" key="3">
    <source>
        <dbReference type="ARBA" id="ARBA00022519"/>
    </source>
</evidence>
<evidence type="ECO:0000256" key="8">
    <source>
        <dbReference type="ARBA" id="ARBA00038408"/>
    </source>
</evidence>
<organism evidence="13 14">
    <name type="scientific">Muribacter muris</name>
    <dbReference type="NCBI Taxonomy" id="67855"/>
    <lineage>
        <taxon>Bacteria</taxon>
        <taxon>Pseudomonadati</taxon>
        <taxon>Pseudomonadota</taxon>
        <taxon>Gammaproteobacteria</taxon>
        <taxon>Pasteurellales</taxon>
        <taxon>Pasteurellaceae</taxon>
        <taxon>Muribacter</taxon>
    </lineage>
</organism>
<dbReference type="EMBL" id="SPPA01000013">
    <property type="protein sequence ID" value="TFV10130.1"/>
    <property type="molecule type" value="Genomic_DNA"/>
</dbReference>
<dbReference type="PANTHER" id="PTHR47529:SF1">
    <property type="entry name" value="PERIPLASMIC CHAPERONE PPID"/>
    <property type="match status" value="1"/>
</dbReference>
<dbReference type="InterPro" id="IPR023058">
    <property type="entry name" value="PPIase_PpiC_CS"/>
</dbReference>
<dbReference type="InterPro" id="IPR046357">
    <property type="entry name" value="PPIase_dom_sf"/>
</dbReference>
<dbReference type="InterPro" id="IPR052029">
    <property type="entry name" value="PpiD_chaperone"/>
</dbReference>
<comment type="caution">
    <text evidence="13">The sequence shown here is derived from an EMBL/GenBank/DDBJ whole genome shotgun (WGS) entry which is preliminary data.</text>
</comment>
<dbReference type="Pfam" id="PF13624">
    <property type="entry name" value="SurA_N_3"/>
    <property type="match status" value="1"/>
</dbReference>
<dbReference type="Gene3D" id="3.10.50.40">
    <property type="match status" value="1"/>
</dbReference>
<dbReference type="RefSeq" id="WP_135056489.1">
    <property type="nucleotide sequence ID" value="NZ_JADGLC010000013.1"/>
</dbReference>
<evidence type="ECO:0000256" key="4">
    <source>
        <dbReference type="ARBA" id="ARBA00022692"/>
    </source>
</evidence>
<protein>
    <recommendedName>
        <fullName evidence="9">Periplasmic chaperone PpiD</fullName>
    </recommendedName>
    <alternativeName>
        <fullName evidence="10">Periplasmic folding chaperone</fullName>
    </alternativeName>
</protein>
<name>A0A4Y9JZE0_9PAST</name>
<dbReference type="InterPro" id="IPR000297">
    <property type="entry name" value="PPIase_PpiC"/>
</dbReference>
<gene>
    <name evidence="13" type="ORF">E4T80_06835</name>
</gene>
<dbReference type="SUPFAM" id="SSF54534">
    <property type="entry name" value="FKBP-like"/>
    <property type="match status" value="1"/>
</dbReference>
<evidence type="ECO:0000259" key="12">
    <source>
        <dbReference type="PROSITE" id="PS50198"/>
    </source>
</evidence>
<dbReference type="GO" id="GO:0005886">
    <property type="term" value="C:plasma membrane"/>
    <property type="evidence" value="ECO:0007669"/>
    <property type="project" value="UniProtKB-SubCell"/>
</dbReference>
<sequence>MIEKMHDKTNGPVFKVIFALVSLSFVLGGIGGTLMATDTSAVKVNGEEISQQQFNDAKSRQQNILNQQLGEKFWDSMDNPLYAKQFHDSIINGLVDDELLRQYAQELKLGISAEQIKAEIVNSPAFQQDGKFNNALYQQNLRNNGITADGYAAIVGQGMLFSQIQEGILGSQFSVPAQQALLAKLLLQKRQVRLATFPIQDEAAKQSATGQELQTYYEANKNAFINPEKLTVEYVTLSPADLAAKMKVSDAQIEDYYHRHKAQFGVQGESHLAHIQVADEATANRVMQAVNNGEDFATLAKTYSQDKISAAQGGDLGWAKTGTFPKAFEDVAAALQIGQVSQPVKVDGNFHIIKVFARKAENVAPLEKVRGAVETAIRNDAINDEAVITDYANAVREMTNTAFENSGSLEKVAEAAGVSLHKTESFSRENVPEALQHDAAIKALSSGDLKQSGQNSEAIEIGDHANPKTLFVRVTDYQAEQPQTFEQAKQAVENAVKFEKAEKALLAKAQEDVKALQAGETPSLAFAAPRELVFASAQQQDPLFARTVFQMAKPTDKATYHTARNVHGDVIVIALDKVTDGDVAEFTPYAAQFAQVDQQVLRQDFLRDLRERAKIEVNPDFIKQLEGDNQP</sequence>
<accession>A0A4Y9JZE0</accession>
<evidence type="ECO:0000313" key="14">
    <source>
        <dbReference type="Proteomes" id="UP000297396"/>
    </source>
</evidence>
<feature type="domain" description="PpiC" evidence="12">
    <location>
        <begin position="267"/>
        <end position="357"/>
    </location>
</feature>
<proteinExistence type="inferred from homology"/>
<dbReference type="SUPFAM" id="SSF109998">
    <property type="entry name" value="Triger factor/SurA peptide-binding domain-like"/>
    <property type="match status" value="1"/>
</dbReference>
<dbReference type="Proteomes" id="UP000297396">
    <property type="component" value="Unassembled WGS sequence"/>
</dbReference>
<keyword evidence="7" id="KW-0143">Chaperone</keyword>
<evidence type="ECO:0000256" key="2">
    <source>
        <dbReference type="ARBA" id="ARBA00022475"/>
    </source>
</evidence>
<evidence type="ECO:0000256" key="10">
    <source>
        <dbReference type="ARBA" id="ARBA00042775"/>
    </source>
</evidence>
<keyword evidence="3" id="KW-0997">Cell inner membrane</keyword>
<dbReference type="AlphaFoldDB" id="A0A4Y9JZE0"/>
<evidence type="ECO:0000256" key="7">
    <source>
        <dbReference type="ARBA" id="ARBA00023186"/>
    </source>
</evidence>
<keyword evidence="5" id="KW-1133">Transmembrane helix</keyword>
<dbReference type="Pfam" id="PF00639">
    <property type="entry name" value="Rotamase"/>
    <property type="match status" value="1"/>
</dbReference>
<evidence type="ECO:0000256" key="5">
    <source>
        <dbReference type="ARBA" id="ARBA00022989"/>
    </source>
</evidence>
<dbReference type="PROSITE" id="PS01096">
    <property type="entry name" value="PPIC_PPIASE_1"/>
    <property type="match status" value="1"/>
</dbReference>
<evidence type="ECO:0000256" key="9">
    <source>
        <dbReference type="ARBA" id="ARBA00040743"/>
    </source>
</evidence>
<dbReference type="Gene3D" id="1.10.4030.10">
    <property type="entry name" value="Porin chaperone SurA, peptide-binding domain"/>
    <property type="match status" value="1"/>
</dbReference>
<keyword evidence="4" id="KW-0812">Transmembrane</keyword>
<dbReference type="GO" id="GO:0003755">
    <property type="term" value="F:peptidyl-prolyl cis-trans isomerase activity"/>
    <property type="evidence" value="ECO:0007669"/>
    <property type="project" value="UniProtKB-KW"/>
</dbReference>
<dbReference type="PANTHER" id="PTHR47529">
    <property type="entry name" value="PEPTIDYL-PROLYL CIS-TRANS ISOMERASE D"/>
    <property type="match status" value="1"/>
</dbReference>
<reference evidence="13 14" key="1">
    <citation type="submission" date="2019-03" db="EMBL/GenBank/DDBJ databases">
        <title>Diversity of the mouse oral microbiome.</title>
        <authorList>
            <person name="Joseph S."/>
            <person name="Aduse-Opoku J."/>
            <person name="Curtis M."/>
            <person name="Wade W."/>
            <person name="Hashim A."/>
        </authorList>
    </citation>
    <scope>NUCLEOTIDE SEQUENCE [LARGE SCALE GENOMIC DNA]</scope>
    <source>
        <strain evidence="13 14">WT12</strain>
    </source>
</reference>
<dbReference type="InterPro" id="IPR027304">
    <property type="entry name" value="Trigger_fact/SurA_dom_sf"/>
</dbReference>
<evidence type="ECO:0000256" key="11">
    <source>
        <dbReference type="PROSITE-ProRule" id="PRU00278"/>
    </source>
</evidence>
<keyword evidence="11" id="KW-0697">Rotamase</keyword>
<evidence type="ECO:0000256" key="1">
    <source>
        <dbReference type="ARBA" id="ARBA00004382"/>
    </source>
</evidence>
<dbReference type="PROSITE" id="PS50198">
    <property type="entry name" value="PPIC_PPIASE_2"/>
    <property type="match status" value="1"/>
</dbReference>
<keyword evidence="11 13" id="KW-0413">Isomerase</keyword>
<comment type="similarity">
    <text evidence="8">Belongs to the PpiD chaperone family.</text>
</comment>
<dbReference type="OrthoDB" id="9812372at2"/>
<keyword evidence="2" id="KW-1003">Cell membrane</keyword>